<evidence type="ECO:0000256" key="1">
    <source>
        <dbReference type="SAM" id="MobiDB-lite"/>
    </source>
</evidence>
<evidence type="ECO:0000256" key="2">
    <source>
        <dbReference type="SAM" id="SignalP"/>
    </source>
</evidence>
<dbReference type="Proteomes" id="UP000067626">
    <property type="component" value="Chromosome"/>
</dbReference>
<protein>
    <recommendedName>
        <fullName evidence="5">Secreted protein</fullName>
    </recommendedName>
</protein>
<dbReference type="STRING" id="52.CMC5_022010"/>
<proteinExistence type="predicted"/>
<dbReference type="PROSITE" id="PS51257">
    <property type="entry name" value="PROKAR_LIPOPROTEIN"/>
    <property type="match status" value="1"/>
</dbReference>
<dbReference type="KEGG" id="ccro:CMC5_022010"/>
<evidence type="ECO:0000313" key="3">
    <source>
        <dbReference type="EMBL" id="AKT38060.1"/>
    </source>
</evidence>
<feature type="signal peptide" evidence="2">
    <location>
        <begin position="1"/>
        <end position="24"/>
    </location>
</feature>
<evidence type="ECO:0008006" key="5">
    <source>
        <dbReference type="Google" id="ProtNLM"/>
    </source>
</evidence>
<feature type="compositionally biased region" description="Low complexity" evidence="1">
    <location>
        <begin position="49"/>
        <end position="58"/>
    </location>
</feature>
<organism evidence="3 4">
    <name type="scientific">Chondromyces crocatus</name>
    <dbReference type="NCBI Taxonomy" id="52"/>
    <lineage>
        <taxon>Bacteria</taxon>
        <taxon>Pseudomonadati</taxon>
        <taxon>Myxococcota</taxon>
        <taxon>Polyangia</taxon>
        <taxon>Polyangiales</taxon>
        <taxon>Polyangiaceae</taxon>
        <taxon>Chondromyces</taxon>
    </lineage>
</organism>
<dbReference type="RefSeq" id="WP_050430347.1">
    <property type="nucleotide sequence ID" value="NZ_CP012159.1"/>
</dbReference>
<name>A0A0K1EB30_CHOCO</name>
<feature type="region of interest" description="Disordered" evidence="1">
    <location>
        <begin position="29"/>
        <end position="66"/>
    </location>
</feature>
<evidence type="ECO:0000313" key="4">
    <source>
        <dbReference type="Proteomes" id="UP000067626"/>
    </source>
</evidence>
<sequence length="146" mass="15490">MCWASRRRGLTISLLLVASCQDLARSDANEAPAALPPGSAVGEPPQPQPATSTGGTARAARRPARRHYFAREGTSCVLYTAEDGTRSAVTETPCPDESTLARGERIRLAGKICFRESPEHRAREVPVVCPSVLTALDKPPPSDAGP</sequence>
<keyword evidence="4" id="KW-1185">Reference proteome</keyword>
<dbReference type="AlphaFoldDB" id="A0A0K1EB30"/>
<dbReference type="EMBL" id="CP012159">
    <property type="protein sequence ID" value="AKT38060.1"/>
    <property type="molecule type" value="Genomic_DNA"/>
</dbReference>
<accession>A0A0K1EB30</accession>
<dbReference type="OrthoDB" id="5525739at2"/>
<reference evidence="3 4" key="1">
    <citation type="submission" date="2015-07" db="EMBL/GenBank/DDBJ databases">
        <title>Genome analysis of myxobacterium Chondromyces crocatus Cm c5 reveals a high potential for natural compound synthesis and the genetic basis for the loss of fruiting body formation.</title>
        <authorList>
            <person name="Zaburannyi N."/>
            <person name="Bunk B."/>
            <person name="Maier J."/>
            <person name="Overmann J."/>
            <person name="Mueller R."/>
        </authorList>
    </citation>
    <scope>NUCLEOTIDE SEQUENCE [LARGE SCALE GENOMIC DNA]</scope>
    <source>
        <strain evidence="3 4">Cm c5</strain>
    </source>
</reference>
<gene>
    <name evidence="3" type="ORF">CMC5_022010</name>
</gene>
<keyword evidence="2" id="KW-0732">Signal</keyword>
<feature type="chain" id="PRO_5005459150" description="Secreted protein" evidence="2">
    <location>
        <begin position="25"/>
        <end position="146"/>
    </location>
</feature>